<keyword evidence="2" id="KW-1185">Reference proteome</keyword>
<dbReference type="Proteomes" id="UP001213000">
    <property type="component" value="Unassembled WGS sequence"/>
</dbReference>
<reference evidence="1" key="1">
    <citation type="submission" date="2022-07" db="EMBL/GenBank/DDBJ databases">
        <title>Genome Sequence of Leucocoprinus birnbaumii.</title>
        <authorList>
            <person name="Buettner E."/>
        </authorList>
    </citation>
    <scope>NUCLEOTIDE SEQUENCE</scope>
    <source>
        <strain evidence="1">VT141</strain>
    </source>
</reference>
<dbReference type="Gene3D" id="3.80.10.10">
    <property type="entry name" value="Ribonuclease Inhibitor"/>
    <property type="match status" value="1"/>
</dbReference>
<sequence length="453" mass="51314">MTTAFNDLPGEILTKIINFVWSSVGTYDFFRGKHITFFISRDPTFIQLRLVSKRFHYAVTPIVFSSFYARMDAPSTKHEFPGLIEAVEQTRATFESGNATIFYHVKRLEIITRRSFGSQRPWFELFQALLPIMINVYNVEWDHQLPSSDPNDDRVRGSYPDGVIENMLQSVGALPKLKELHLRFSGVGANPATDVHLEPVAALSTLEVIWDHTHSPDPGTLPQISALLARCPEIKIFSFNARYPGPKPFGLKNDRFIRLEQLFEETSSLSTTLRLRSLELKGVIVSSFEWRGCMPHFRFLETLIMRLDPSTQAAINIGEVLIALSEQQIYLREIDIDALHHPAVIDYLSSYSGLEKLAMRPRFLLDNSVELVHRFFSTVLSRHANSLKSLRIGCNIPTAWSRVGGAEQLSQLASCQQLEHLFYWVSVTAEDVAVDHAHILVSSQFMDGATSNS</sequence>
<organism evidence="1 2">
    <name type="scientific">Leucocoprinus birnbaumii</name>
    <dbReference type="NCBI Taxonomy" id="56174"/>
    <lineage>
        <taxon>Eukaryota</taxon>
        <taxon>Fungi</taxon>
        <taxon>Dikarya</taxon>
        <taxon>Basidiomycota</taxon>
        <taxon>Agaricomycotina</taxon>
        <taxon>Agaricomycetes</taxon>
        <taxon>Agaricomycetidae</taxon>
        <taxon>Agaricales</taxon>
        <taxon>Agaricineae</taxon>
        <taxon>Agaricaceae</taxon>
        <taxon>Leucocoprinus</taxon>
    </lineage>
</organism>
<evidence type="ECO:0000313" key="2">
    <source>
        <dbReference type="Proteomes" id="UP001213000"/>
    </source>
</evidence>
<evidence type="ECO:0000313" key="1">
    <source>
        <dbReference type="EMBL" id="KAJ3570992.1"/>
    </source>
</evidence>
<name>A0AAD5YXI5_9AGAR</name>
<dbReference type="InterPro" id="IPR032675">
    <property type="entry name" value="LRR_dom_sf"/>
</dbReference>
<dbReference type="AlphaFoldDB" id="A0AAD5YXI5"/>
<comment type="caution">
    <text evidence="1">The sequence shown here is derived from an EMBL/GenBank/DDBJ whole genome shotgun (WGS) entry which is preliminary data.</text>
</comment>
<proteinExistence type="predicted"/>
<protein>
    <submittedName>
        <fullName evidence="1">Uncharacterized protein</fullName>
    </submittedName>
</protein>
<dbReference type="EMBL" id="JANIEX010000207">
    <property type="protein sequence ID" value="KAJ3570992.1"/>
    <property type="molecule type" value="Genomic_DNA"/>
</dbReference>
<accession>A0AAD5YXI5</accession>
<gene>
    <name evidence="1" type="ORF">NP233_g4033</name>
</gene>